<accession>A0ABW9T5A0</accession>
<dbReference type="InterPro" id="IPR002509">
    <property type="entry name" value="NODB_dom"/>
</dbReference>
<name>A0ABW9T5A0_9BACL</name>
<dbReference type="InterPro" id="IPR011330">
    <property type="entry name" value="Glyco_hydro/deAcase_b/a-brl"/>
</dbReference>
<dbReference type="Pfam" id="PF01522">
    <property type="entry name" value="Polysacc_deac_1"/>
    <property type="match status" value="1"/>
</dbReference>
<dbReference type="SUPFAM" id="SSF88713">
    <property type="entry name" value="Glycoside hydrolase/deacetylase"/>
    <property type="match status" value="1"/>
</dbReference>
<dbReference type="Gene3D" id="3.20.20.370">
    <property type="entry name" value="Glycoside hydrolase/deacetylase"/>
    <property type="match status" value="1"/>
</dbReference>
<dbReference type="PANTHER" id="PTHR34216:SF3">
    <property type="entry name" value="POLY-BETA-1,6-N-ACETYL-D-GLUCOSAMINE N-DEACETYLASE"/>
    <property type="match status" value="1"/>
</dbReference>
<evidence type="ECO:0000256" key="2">
    <source>
        <dbReference type="ARBA" id="ARBA00022729"/>
    </source>
</evidence>
<dbReference type="EMBL" id="WOAA01000006">
    <property type="protein sequence ID" value="MUG66336.1"/>
    <property type="molecule type" value="Genomic_DNA"/>
</dbReference>
<dbReference type="PROSITE" id="PS51677">
    <property type="entry name" value="NODB"/>
    <property type="match status" value="1"/>
</dbReference>
<comment type="caution">
    <text evidence="4">The sequence shown here is derived from an EMBL/GenBank/DDBJ whole genome shotgun (WGS) entry which is preliminary data.</text>
</comment>
<dbReference type="PANTHER" id="PTHR34216">
    <property type="match status" value="1"/>
</dbReference>
<comment type="subcellular location">
    <subcellularLocation>
        <location evidence="1">Secreted</location>
    </subcellularLocation>
</comment>
<reference evidence="4 5" key="1">
    <citation type="submission" date="2019-11" db="EMBL/GenBank/DDBJ databases">
        <title>Draft genome sequences of five Paenibacillus species of dairy origin.</title>
        <authorList>
            <person name="Olajide A.M."/>
            <person name="Chen S."/>
            <person name="Lapointe G."/>
        </authorList>
    </citation>
    <scope>NUCLEOTIDE SEQUENCE [LARGE SCALE GENOMIC DNA]</scope>
    <source>
        <strain evidence="4 5">3CS1</strain>
    </source>
</reference>
<keyword evidence="5" id="KW-1185">Reference proteome</keyword>
<feature type="domain" description="NodB homology" evidence="3">
    <location>
        <begin position="159"/>
        <end position="421"/>
    </location>
</feature>
<evidence type="ECO:0000313" key="5">
    <source>
        <dbReference type="Proteomes" id="UP000435177"/>
    </source>
</evidence>
<dbReference type="InterPro" id="IPR051398">
    <property type="entry name" value="Polysacch_Deacetylase"/>
</dbReference>
<evidence type="ECO:0000256" key="1">
    <source>
        <dbReference type="ARBA" id="ARBA00004613"/>
    </source>
</evidence>
<evidence type="ECO:0000259" key="3">
    <source>
        <dbReference type="PROSITE" id="PS51677"/>
    </source>
</evidence>
<dbReference type="PROSITE" id="PS51257">
    <property type="entry name" value="PROKAR_LIPOPROTEIN"/>
    <property type="match status" value="1"/>
</dbReference>
<evidence type="ECO:0000313" key="4">
    <source>
        <dbReference type="EMBL" id="MUG66336.1"/>
    </source>
</evidence>
<keyword evidence="2" id="KW-0732">Signal</keyword>
<dbReference type="Proteomes" id="UP000435177">
    <property type="component" value="Unassembled WGS sequence"/>
</dbReference>
<sequence length="421" mass="47407">MKAQCTTQKSNLGRLQVQLRGVVLLLALVVMVTGCGGNKVPDEVTLSLDGKEFKEPLAEIHEGQLMVPGSFIKDVLGKEVEWSDLSAKATSISEPIVHYSGKVGVLMYHDLMENPDRGDILSVDQFRGQMELLREEGFVPISMDLYLDYIGKGSEVPDNAVLITFDDGYESFYKYAFPILKEYNYPAVNFVIVSAVDSPSGEGRPKLTWEQMREMQEHRIGFYSHTYDMHRYGSIDAKGTQKPVTTRNLYLADEKRIETDEEYEKRMVDDLIHAEQRLKEELGNNRSVMALPYGAFNDKLLEILDSVGIEASFTVKEGINEREDRNGYRINAGRSDQRPEIVLAKLKGQDPSQRLLVNGDGAQLRISGTTVQFSKLLQGVSPEDSLVPLREVCQIYDIKVDWNHNKKLAVMTTAKISRTAN</sequence>
<dbReference type="RefSeq" id="WP_155617973.1">
    <property type="nucleotide sequence ID" value="NZ_WOAA01000006.1"/>
</dbReference>
<proteinExistence type="predicted"/>
<gene>
    <name evidence="4" type="ORF">GNP94_09950</name>
</gene>
<protein>
    <submittedName>
        <fullName evidence="4">Polysaccharide deacetylase family protein</fullName>
    </submittedName>
</protein>
<organism evidence="4 5">
    <name type="scientific">Paenibacillus campinasensis</name>
    <dbReference type="NCBI Taxonomy" id="66347"/>
    <lineage>
        <taxon>Bacteria</taxon>
        <taxon>Bacillati</taxon>
        <taxon>Bacillota</taxon>
        <taxon>Bacilli</taxon>
        <taxon>Bacillales</taxon>
        <taxon>Paenibacillaceae</taxon>
        <taxon>Paenibacillus</taxon>
    </lineage>
</organism>